<dbReference type="Proteomes" id="UP000254737">
    <property type="component" value="Unassembled WGS sequence"/>
</dbReference>
<evidence type="ECO:0000313" key="3">
    <source>
        <dbReference type="Proteomes" id="UP000254737"/>
    </source>
</evidence>
<proteinExistence type="predicted"/>
<name>A0A376G738_9FLAO</name>
<sequence length="161" mass="19108">MKSIVYFLLLGFGLLSCNKDEIKIKVDKVENNMIHFTIKNNFEKESIRFLKPKHNYLCYEGSSPINNIYKDFYILDFINRYKDLKTFKSTHVDILDNNPSDLSDYIIVEINKNKSYSDSIMIPDEDCEYCYFYPIIEENTILMIRKDTLIYDEKGAVKLIH</sequence>
<gene>
    <name evidence="1" type="ORF">EGI89_10810</name>
    <name evidence="2" type="ORF">NCTC13456_01464</name>
</gene>
<evidence type="ECO:0000313" key="4">
    <source>
        <dbReference type="Proteomes" id="UP000267844"/>
    </source>
</evidence>
<dbReference type="AlphaFoldDB" id="A0A376G738"/>
<protein>
    <recommendedName>
        <fullName evidence="5">Lipoprotein</fullName>
    </recommendedName>
</protein>
<dbReference type="EMBL" id="UFXS01000001">
    <property type="protein sequence ID" value="STD55302.1"/>
    <property type="molecule type" value="Genomic_DNA"/>
</dbReference>
<organism evidence="2 3">
    <name type="scientific">Empedobacter falsenii</name>
    <dbReference type="NCBI Taxonomy" id="343874"/>
    <lineage>
        <taxon>Bacteria</taxon>
        <taxon>Pseudomonadati</taxon>
        <taxon>Bacteroidota</taxon>
        <taxon>Flavobacteriia</taxon>
        <taxon>Flavobacteriales</taxon>
        <taxon>Weeksellaceae</taxon>
        <taxon>Empedobacter</taxon>
    </lineage>
</organism>
<dbReference type="Proteomes" id="UP000267844">
    <property type="component" value="Unassembled WGS sequence"/>
</dbReference>
<dbReference type="RefSeq" id="WP_114999708.1">
    <property type="nucleotide sequence ID" value="NZ_JAIKTW010000015.1"/>
</dbReference>
<accession>A0A376G738</accession>
<dbReference type="PROSITE" id="PS51257">
    <property type="entry name" value="PROKAR_LIPOPROTEIN"/>
    <property type="match status" value="1"/>
</dbReference>
<reference evidence="2 3" key="1">
    <citation type="submission" date="2018-06" db="EMBL/GenBank/DDBJ databases">
        <authorList>
            <consortium name="Pathogen Informatics"/>
            <person name="Doyle S."/>
        </authorList>
    </citation>
    <scope>NUCLEOTIDE SEQUENCE [LARGE SCALE GENOMIC DNA]</scope>
    <source>
        <strain evidence="2 3">NCTC13456</strain>
    </source>
</reference>
<reference evidence="1 4" key="2">
    <citation type="submission" date="2018-10" db="EMBL/GenBank/DDBJ databases">
        <title>Transmission dynamics of multidrug resistant bacteria on intensive care unit surfaces.</title>
        <authorList>
            <person name="D'Souza A.W."/>
            <person name="Potter R.F."/>
            <person name="Wallace M."/>
            <person name="Shupe A."/>
            <person name="Patel S."/>
            <person name="Sun S."/>
            <person name="Gul D."/>
            <person name="Kwon J.H."/>
            <person name="Andleeb S."/>
            <person name="Burnham C.-A.D."/>
            <person name="Dantas G."/>
        </authorList>
    </citation>
    <scope>NUCLEOTIDE SEQUENCE [LARGE SCALE GENOMIC DNA]</scope>
    <source>
        <strain evidence="1 4">WF_348</strain>
    </source>
</reference>
<evidence type="ECO:0000313" key="2">
    <source>
        <dbReference type="EMBL" id="STD55302.1"/>
    </source>
</evidence>
<evidence type="ECO:0000313" key="1">
    <source>
        <dbReference type="EMBL" id="RRT89858.1"/>
    </source>
</evidence>
<dbReference type="EMBL" id="RHPO01000024">
    <property type="protein sequence ID" value="RRT89858.1"/>
    <property type="molecule type" value="Genomic_DNA"/>
</dbReference>
<evidence type="ECO:0008006" key="5">
    <source>
        <dbReference type="Google" id="ProtNLM"/>
    </source>
</evidence>